<dbReference type="Gene3D" id="1.10.10.140">
    <property type="entry name" value="Cytochrome c oxidase, subunit VIb"/>
    <property type="match status" value="1"/>
</dbReference>
<dbReference type="Pfam" id="PF02297">
    <property type="entry name" value="COX6B"/>
    <property type="match status" value="1"/>
</dbReference>
<dbReference type="SUPFAM" id="SSF47694">
    <property type="entry name" value="Cytochrome c oxidase subunit h"/>
    <property type="match status" value="1"/>
</dbReference>
<name>A0A9Q0GDJ7_9ROSI</name>
<dbReference type="CDD" id="cd00926">
    <property type="entry name" value="Cyt_c_Oxidase_VIb"/>
    <property type="match status" value="1"/>
</dbReference>
<sequence length="129" mass="14742">MSAAQVDPHDKMRSRDMSKVAMGEQAPKPPHEQGHINQAPSAPSIIKDIEEGKNKFEEPGTAVDIRFPTTNQTRNCYTRYLEYHWCIKEKGSDAPECEKFAKYYRSLCPTEWVTKWNEQRGVGVFPGPI</sequence>
<dbReference type="GO" id="GO:0045277">
    <property type="term" value="C:respiratory chain complex IV"/>
    <property type="evidence" value="ECO:0007669"/>
    <property type="project" value="InterPro"/>
</dbReference>
<gene>
    <name evidence="5" type="primary">COX6B1</name>
    <name evidence="5" type="ORF">Tsubulata_004629</name>
</gene>
<comment type="caution">
    <text evidence="5">The sequence shown here is derived from an EMBL/GenBank/DDBJ whole genome shotgun (WGS) entry which is preliminary data.</text>
</comment>
<feature type="region of interest" description="Disordered" evidence="4">
    <location>
        <begin position="1"/>
        <end position="44"/>
    </location>
</feature>
<proteinExistence type="predicted"/>
<dbReference type="GO" id="GO:0005739">
    <property type="term" value="C:mitochondrion"/>
    <property type="evidence" value="ECO:0007669"/>
    <property type="project" value="UniProtKB-SubCell"/>
</dbReference>
<dbReference type="InterPro" id="IPR003213">
    <property type="entry name" value="Cyt_c_oxidase_su6B"/>
</dbReference>
<evidence type="ECO:0000256" key="1">
    <source>
        <dbReference type="ARBA" id="ARBA00004173"/>
    </source>
</evidence>
<feature type="compositionally biased region" description="Basic and acidic residues" evidence="4">
    <location>
        <begin position="7"/>
        <end position="18"/>
    </location>
</feature>
<protein>
    <submittedName>
        <fullName evidence="5">Cytochrome c oxidase subunit 6B1</fullName>
    </submittedName>
</protein>
<evidence type="ECO:0000313" key="5">
    <source>
        <dbReference type="EMBL" id="KAJ4846832.1"/>
    </source>
</evidence>
<keyword evidence="2" id="KW-0496">Mitochondrion</keyword>
<dbReference type="PROSITE" id="PS51808">
    <property type="entry name" value="CHCH"/>
    <property type="match status" value="1"/>
</dbReference>
<dbReference type="EMBL" id="JAKUCV010001329">
    <property type="protein sequence ID" value="KAJ4846832.1"/>
    <property type="molecule type" value="Genomic_DNA"/>
</dbReference>
<accession>A0A9Q0GDJ7</accession>
<comment type="subcellular location">
    <subcellularLocation>
        <location evidence="1">Mitochondrion</location>
    </subcellularLocation>
</comment>
<dbReference type="Proteomes" id="UP001141552">
    <property type="component" value="Unassembled WGS sequence"/>
</dbReference>
<organism evidence="5 6">
    <name type="scientific">Turnera subulata</name>
    <dbReference type="NCBI Taxonomy" id="218843"/>
    <lineage>
        <taxon>Eukaryota</taxon>
        <taxon>Viridiplantae</taxon>
        <taxon>Streptophyta</taxon>
        <taxon>Embryophyta</taxon>
        <taxon>Tracheophyta</taxon>
        <taxon>Spermatophyta</taxon>
        <taxon>Magnoliopsida</taxon>
        <taxon>eudicotyledons</taxon>
        <taxon>Gunneridae</taxon>
        <taxon>Pentapetalae</taxon>
        <taxon>rosids</taxon>
        <taxon>fabids</taxon>
        <taxon>Malpighiales</taxon>
        <taxon>Passifloraceae</taxon>
        <taxon>Turnera</taxon>
    </lineage>
</organism>
<evidence type="ECO:0000313" key="6">
    <source>
        <dbReference type="Proteomes" id="UP001141552"/>
    </source>
</evidence>
<keyword evidence="3" id="KW-1015">Disulfide bond</keyword>
<dbReference type="AlphaFoldDB" id="A0A9Q0GDJ7"/>
<reference evidence="5" key="1">
    <citation type="submission" date="2022-02" db="EMBL/GenBank/DDBJ databases">
        <authorList>
            <person name="Henning P.M."/>
            <person name="McCubbin A.G."/>
            <person name="Shore J.S."/>
        </authorList>
    </citation>
    <scope>NUCLEOTIDE SEQUENCE</scope>
    <source>
        <strain evidence="5">F60SS</strain>
        <tissue evidence="5">Leaves</tissue>
    </source>
</reference>
<dbReference type="OrthoDB" id="1107506at2759"/>
<keyword evidence="6" id="KW-1185">Reference proteome</keyword>
<evidence type="ECO:0000256" key="3">
    <source>
        <dbReference type="ARBA" id="ARBA00023157"/>
    </source>
</evidence>
<evidence type="ECO:0000256" key="2">
    <source>
        <dbReference type="ARBA" id="ARBA00023128"/>
    </source>
</evidence>
<dbReference type="PANTHER" id="PTHR46281:SF8">
    <property type="entry name" value="CYTOCHROME C OXIDASE SUBUNIT 12, MITOCHONDRIAL"/>
    <property type="match status" value="1"/>
</dbReference>
<dbReference type="PANTHER" id="PTHR46281">
    <property type="entry name" value="CYTOCHROME C OXIDASE SUBUNIT 6B"/>
    <property type="match status" value="1"/>
</dbReference>
<dbReference type="InterPro" id="IPR048280">
    <property type="entry name" value="COX6B-like"/>
</dbReference>
<dbReference type="InterPro" id="IPR036549">
    <property type="entry name" value="CX6/COA6-like_sf"/>
</dbReference>
<reference evidence="5" key="2">
    <citation type="journal article" date="2023" name="Plants (Basel)">
        <title>Annotation of the Turnera subulata (Passifloraceae) Draft Genome Reveals the S-Locus Evolved after the Divergence of Turneroideae from Passifloroideae in a Stepwise Manner.</title>
        <authorList>
            <person name="Henning P.M."/>
            <person name="Roalson E.H."/>
            <person name="Mir W."/>
            <person name="McCubbin A.G."/>
            <person name="Shore J.S."/>
        </authorList>
    </citation>
    <scope>NUCLEOTIDE SEQUENCE</scope>
    <source>
        <strain evidence="5">F60SS</strain>
    </source>
</reference>
<evidence type="ECO:0000256" key="4">
    <source>
        <dbReference type="SAM" id="MobiDB-lite"/>
    </source>
</evidence>